<dbReference type="EMBL" id="CM047580">
    <property type="protein sequence ID" value="KAI9922335.1"/>
    <property type="molecule type" value="Genomic_DNA"/>
</dbReference>
<name>A0ACC0WUG0_9STRA</name>
<gene>
    <name evidence="1" type="ORF">PsorP6_000603</name>
</gene>
<reference evidence="1 2" key="1">
    <citation type="journal article" date="2022" name="bioRxiv">
        <title>The genome of the oomycete Peronosclerospora sorghi, a cosmopolitan pathogen of maize and sorghum, is inflated with dispersed pseudogenes.</title>
        <authorList>
            <person name="Fletcher K."/>
            <person name="Martin F."/>
            <person name="Isakeit T."/>
            <person name="Cavanaugh K."/>
            <person name="Magill C."/>
            <person name="Michelmore R."/>
        </authorList>
    </citation>
    <scope>NUCLEOTIDE SEQUENCE [LARGE SCALE GENOMIC DNA]</scope>
    <source>
        <strain evidence="1">P6</strain>
    </source>
</reference>
<proteinExistence type="predicted"/>
<organism evidence="1 2">
    <name type="scientific">Peronosclerospora sorghi</name>
    <dbReference type="NCBI Taxonomy" id="230839"/>
    <lineage>
        <taxon>Eukaryota</taxon>
        <taxon>Sar</taxon>
        <taxon>Stramenopiles</taxon>
        <taxon>Oomycota</taxon>
        <taxon>Peronosporomycetes</taxon>
        <taxon>Peronosporales</taxon>
        <taxon>Peronosporaceae</taxon>
        <taxon>Peronosclerospora</taxon>
    </lineage>
</organism>
<evidence type="ECO:0000313" key="2">
    <source>
        <dbReference type="Proteomes" id="UP001163321"/>
    </source>
</evidence>
<protein>
    <submittedName>
        <fullName evidence="1">Uncharacterized protein</fullName>
    </submittedName>
</protein>
<accession>A0ACC0WUG0</accession>
<sequence length="108" mass="12605">MDNTKSEARGQEMSLISNDAPPSKNEVVDDNWSLETLYQEKIRHDKIAHVIKWKARHCFKDAADGLVEHICRRGFVYALDDEVVSHRTRTNSNESCMSKKCNKKKRWK</sequence>
<comment type="caution">
    <text evidence="1">The sequence shown here is derived from an EMBL/GenBank/DDBJ whole genome shotgun (WGS) entry which is preliminary data.</text>
</comment>
<dbReference type="Proteomes" id="UP001163321">
    <property type="component" value="Chromosome 1"/>
</dbReference>
<evidence type="ECO:0000313" key="1">
    <source>
        <dbReference type="EMBL" id="KAI9922335.1"/>
    </source>
</evidence>
<keyword evidence="2" id="KW-1185">Reference proteome</keyword>